<sequence>MVKMEGDIAPRRRATQQRIEFSAPPVILAQSAYDDMAAVGTSLYLKKGELVGSWRFENLDYPEPRFSLERPPSNPLSTVAFNLNTCKSN</sequence>
<dbReference type="VEuPathDB" id="FungiDB:PSHT_03131"/>
<evidence type="ECO:0000313" key="1">
    <source>
        <dbReference type="EMBL" id="POW10462.1"/>
    </source>
</evidence>
<dbReference type="Proteomes" id="UP000239156">
    <property type="component" value="Unassembled WGS sequence"/>
</dbReference>
<protein>
    <submittedName>
        <fullName evidence="1">Uncharacterized protein</fullName>
    </submittedName>
</protein>
<keyword evidence="2" id="KW-1185">Reference proteome</keyword>
<proteinExistence type="predicted"/>
<accession>A0A2S4VLN4</accession>
<evidence type="ECO:0000313" key="2">
    <source>
        <dbReference type="Proteomes" id="UP000239156"/>
    </source>
</evidence>
<comment type="caution">
    <text evidence="1">The sequence shown here is derived from an EMBL/GenBank/DDBJ whole genome shotgun (WGS) entry which is preliminary data.</text>
</comment>
<name>A0A2S4VLN4_9BASI</name>
<gene>
    <name evidence="1" type="ORF">PSTT_06090</name>
</gene>
<dbReference type="AlphaFoldDB" id="A0A2S4VLN4"/>
<organism evidence="1 2">
    <name type="scientific">Puccinia striiformis</name>
    <dbReference type="NCBI Taxonomy" id="27350"/>
    <lineage>
        <taxon>Eukaryota</taxon>
        <taxon>Fungi</taxon>
        <taxon>Dikarya</taxon>
        <taxon>Basidiomycota</taxon>
        <taxon>Pucciniomycotina</taxon>
        <taxon>Pucciniomycetes</taxon>
        <taxon>Pucciniales</taxon>
        <taxon>Pucciniaceae</taxon>
        <taxon>Puccinia</taxon>
    </lineage>
</organism>
<reference evidence="1" key="1">
    <citation type="submission" date="2017-12" db="EMBL/GenBank/DDBJ databases">
        <title>Gene loss provides genomic basis for host adaptation in cereal stripe rust fungi.</title>
        <authorList>
            <person name="Xia C."/>
        </authorList>
    </citation>
    <scope>NUCLEOTIDE SEQUENCE [LARGE SCALE GENOMIC DNA]</scope>
    <source>
        <strain evidence="1">93-210</strain>
    </source>
</reference>
<dbReference type="VEuPathDB" id="FungiDB:PSTT_06090"/>
<dbReference type="EMBL" id="PKSL01000046">
    <property type="protein sequence ID" value="POW10462.1"/>
    <property type="molecule type" value="Genomic_DNA"/>
</dbReference>